<evidence type="ECO:0000313" key="3">
    <source>
        <dbReference type="EMBL" id="NOT35053.1"/>
    </source>
</evidence>
<keyword evidence="1" id="KW-0732">Signal</keyword>
<dbReference type="EMBL" id="JABFRW010000168">
    <property type="protein sequence ID" value="NOT35053.1"/>
    <property type="molecule type" value="Genomic_DNA"/>
</dbReference>
<dbReference type="AlphaFoldDB" id="A0A849SMN5"/>
<feature type="domain" description="Thioredoxin" evidence="2">
    <location>
        <begin position="13"/>
        <end position="148"/>
    </location>
</feature>
<feature type="chain" id="PRO_5032548653" evidence="1">
    <location>
        <begin position="24"/>
        <end position="165"/>
    </location>
</feature>
<organism evidence="3 4">
    <name type="scientific">Eiseniibacteriota bacterium</name>
    <dbReference type="NCBI Taxonomy" id="2212470"/>
    <lineage>
        <taxon>Bacteria</taxon>
        <taxon>Candidatus Eiseniibacteriota</taxon>
    </lineage>
</organism>
<evidence type="ECO:0000259" key="2">
    <source>
        <dbReference type="PROSITE" id="PS51352"/>
    </source>
</evidence>
<accession>A0A849SMN5</accession>
<dbReference type="SUPFAM" id="SSF52833">
    <property type="entry name" value="Thioredoxin-like"/>
    <property type="match status" value="1"/>
</dbReference>
<comment type="caution">
    <text evidence="3">The sequence shown here is derived from an EMBL/GenBank/DDBJ whole genome shotgun (WGS) entry which is preliminary data.</text>
</comment>
<dbReference type="InterPro" id="IPR036249">
    <property type="entry name" value="Thioredoxin-like_sf"/>
</dbReference>
<dbReference type="InterPro" id="IPR004879">
    <property type="entry name" value="Ssp411-like_TRX"/>
</dbReference>
<feature type="signal peptide" evidence="1">
    <location>
        <begin position="1"/>
        <end position="23"/>
    </location>
</feature>
<protein>
    <submittedName>
        <fullName evidence="3">DUF255 domain-containing protein</fullName>
    </submittedName>
</protein>
<dbReference type="Pfam" id="PF03190">
    <property type="entry name" value="Thioredox_DsbH"/>
    <property type="match status" value="1"/>
</dbReference>
<dbReference type="PROSITE" id="PS51352">
    <property type="entry name" value="THIOREDOXIN_2"/>
    <property type="match status" value="1"/>
</dbReference>
<reference evidence="3 4" key="1">
    <citation type="submission" date="2020-04" db="EMBL/GenBank/DDBJ databases">
        <title>Metagenomic profiling of ammonia- and methane-oxidizing microorganisms in a Dutch drinking water treatment plant.</title>
        <authorList>
            <person name="Poghosyan L."/>
            <person name="Leucker S."/>
        </authorList>
    </citation>
    <scope>NUCLEOTIDE SEQUENCE [LARGE SCALE GENOMIC DNA]</scope>
    <source>
        <strain evidence="3">S-RSF-IL-03</strain>
    </source>
</reference>
<dbReference type="PANTHER" id="PTHR32234:SF0">
    <property type="entry name" value="THIOL:DISULFIDE INTERCHANGE PROTEIN DSBD"/>
    <property type="match status" value="1"/>
</dbReference>
<dbReference type="PROSITE" id="PS00194">
    <property type="entry name" value="THIOREDOXIN_1"/>
    <property type="match status" value="1"/>
</dbReference>
<dbReference type="Gene3D" id="3.40.30.10">
    <property type="entry name" value="Glutaredoxin"/>
    <property type="match status" value="1"/>
</dbReference>
<sequence length="165" mass="18149">MRFPTFFAVLSLALTCLAAPALAEPTPLAWRPWDAGLEEASRGGRHVVVDVYTDWCGWCKRMERTTYGDPAVRSYLDEHFVVVKLDAESPRLASYLGRKQSLQSIASEFGVSGYPTTLFLNSAGKNLVKAPGYLGPERFLQVLRYVAEGHLEGGVSFEDFLGGGE</sequence>
<gene>
    <name evidence="3" type="ORF">HOP12_12950</name>
</gene>
<name>A0A849SMN5_UNCEI</name>
<dbReference type="PANTHER" id="PTHR32234">
    <property type="entry name" value="THIOL:DISULFIDE INTERCHANGE PROTEIN DSBD"/>
    <property type="match status" value="1"/>
</dbReference>
<dbReference type="InterPro" id="IPR017937">
    <property type="entry name" value="Thioredoxin_CS"/>
</dbReference>
<evidence type="ECO:0000256" key="1">
    <source>
        <dbReference type="SAM" id="SignalP"/>
    </source>
</evidence>
<dbReference type="GO" id="GO:0015035">
    <property type="term" value="F:protein-disulfide reductase activity"/>
    <property type="evidence" value="ECO:0007669"/>
    <property type="project" value="TreeGrafter"/>
</dbReference>
<dbReference type="GO" id="GO:0045454">
    <property type="term" value="P:cell redox homeostasis"/>
    <property type="evidence" value="ECO:0007669"/>
    <property type="project" value="TreeGrafter"/>
</dbReference>
<dbReference type="InterPro" id="IPR013766">
    <property type="entry name" value="Thioredoxin_domain"/>
</dbReference>
<dbReference type="Proteomes" id="UP000580839">
    <property type="component" value="Unassembled WGS sequence"/>
</dbReference>
<evidence type="ECO:0000313" key="4">
    <source>
        <dbReference type="Proteomes" id="UP000580839"/>
    </source>
</evidence>
<proteinExistence type="predicted"/>